<dbReference type="Pfam" id="PF01161">
    <property type="entry name" value="PBP"/>
    <property type="match status" value="1"/>
</dbReference>
<dbReference type="InterPro" id="IPR001858">
    <property type="entry name" value="Phosphatidylethanolamine-bd_CS"/>
</dbReference>
<reference evidence="4" key="1">
    <citation type="submission" date="2025-08" db="UniProtKB">
        <authorList>
            <consortium name="RefSeq"/>
        </authorList>
    </citation>
    <scope>IDENTIFICATION</scope>
    <source>
        <tissue evidence="4">Whole body pupa</tissue>
    </source>
</reference>
<sequence length="214" mass="24102">MFFNGRTLCPFASFALVALLGLLVCIQANDVKNTFEEHKVVPDVIEIAPQQFLDVIYDQDIKAEKGVQLTPTQVKNEPKVMWNADEDAYYSLIMTDPDAPSRAEPKFREFRHWLVANIPGNQVGKGEVIAAYVGSGPPKGTGLHRYVFLLYKQPEKIAFNEKHVANNSREERPNFRAAKFAQKYNLGSPIAGNFFQAEWDEYVPTVHKQLSGGN</sequence>
<dbReference type="RefSeq" id="XP_037884824.1">
    <property type="nucleotide sequence ID" value="XM_038028896.1"/>
</dbReference>
<protein>
    <submittedName>
        <fullName evidence="4">Protein D3-like</fullName>
    </submittedName>
</protein>
<keyword evidence="3" id="KW-1185">Reference proteome</keyword>
<dbReference type="KEGG" id="gfs:119634633"/>
<dbReference type="InterPro" id="IPR008914">
    <property type="entry name" value="PEBP"/>
</dbReference>
<feature type="chain" id="PRO_5035804282" evidence="2">
    <location>
        <begin position="29"/>
        <end position="214"/>
    </location>
</feature>
<dbReference type="AlphaFoldDB" id="A0A8U0WH44"/>
<comment type="similarity">
    <text evidence="1">Belongs to the phosphatidylethanolamine-binding protein family.</text>
</comment>
<dbReference type="Gene3D" id="3.90.280.10">
    <property type="entry name" value="PEBP-like"/>
    <property type="match status" value="1"/>
</dbReference>
<evidence type="ECO:0000256" key="2">
    <source>
        <dbReference type="SAM" id="SignalP"/>
    </source>
</evidence>
<feature type="signal peptide" evidence="2">
    <location>
        <begin position="1"/>
        <end position="28"/>
    </location>
</feature>
<dbReference type="SUPFAM" id="SSF49777">
    <property type="entry name" value="PEBP-like"/>
    <property type="match status" value="1"/>
</dbReference>
<dbReference type="PANTHER" id="PTHR11362:SF82">
    <property type="entry name" value="PHOSPHATIDYLETHANOLAMINE-BINDING PROTEIN 4"/>
    <property type="match status" value="1"/>
</dbReference>
<dbReference type="InterPro" id="IPR036610">
    <property type="entry name" value="PEBP-like_sf"/>
</dbReference>
<dbReference type="CDD" id="cd00866">
    <property type="entry name" value="PEBP_euk"/>
    <property type="match status" value="1"/>
</dbReference>
<evidence type="ECO:0000313" key="3">
    <source>
        <dbReference type="Proteomes" id="UP000092443"/>
    </source>
</evidence>
<dbReference type="PROSITE" id="PS01220">
    <property type="entry name" value="PBP"/>
    <property type="match status" value="1"/>
</dbReference>
<dbReference type="GeneID" id="119634633"/>
<gene>
    <name evidence="4" type="primary">LOC119634633</name>
</gene>
<dbReference type="InterPro" id="IPR035810">
    <property type="entry name" value="PEBP_euk"/>
</dbReference>
<dbReference type="FunFam" id="3.90.280.10:FF:000006">
    <property type="entry name" value="protein D3"/>
    <property type="match status" value="1"/>
</dbReference>
<evidence type="ECO:0000256" key="1">
    <source>
        <dbReference type="ARBA" id="ARBA00007091"/>
    </source>
</evidence>
<keyword evidence="2" id="KW-0732">Signal</keyword>
<evidence type="ECO:0000313" key="4">
    <source>
        <dbReference type="RefSeq" id="XP_037884824.1"/>
    </source>
</evidence>
<dbReference type="Proteomes" id="UP000092443">
    <property type="component" value="Unplaced"/>
</dbReference>
<accession>A0A8U0WH44</accession>
<organism evidence="3 4">
    <name type="scientific">Glossina fuscipes</name>
    <dbReference type="NCBI Taxonomy" id="7396"/>
    <lineage>
        <taxon>Eukaryota</taxon>
        <taxon>Metazoa</taxon>
        <taxon>Ecdysozoa</taxon>
        <taxon>Arthropoda</taxon>
        <taxon>Hexapoda</taxon>
        <taxon>Insecta</taxon>
        <taxon>Pterygota</taxon>
        <taxon>Neoptera</taxon>
        <taxon>Endopterygota</taxon>
        <taxon>Diptera</taxon>
        <taxon>Brachycera</taxon>
        <taxon>Muscomorpha</taxon>
        <taxon>Hippoboscoidea</taxon>
        <taxon>Glossinidae</taxon>
        <taxon>Glossina</taxon>
    </lineage>
</organism>
<proteinExistence type="inferred from homology"/>
<dbReference type="PANTHER" id="PTHR11362">
    <property type="entry name" value="PHOSPHATIDYLETHANOLAMINE-BINDING PROTEIN"/>
    <property type="match status" value="1"/>
</dbReference>
<name>A0A8U0WH44_9MUSC</name>